<feature type="compositionally biased region" description="Polar residues" evidence="1">
    <location>
        <begin position="42"/>
        <end position="58"/>
    </location>
</feature>
<evidence type="ECO:0000313" key="3">
    <source>
        <dbReference type="Proteomes" id="UP001222932"/>
    </source>
</evidence>
<feature type="region of interest" description="Disordered" evidence="1">
    <location>
        <begin position="1"/>
        <end position="119"/>
    </location>
</feature>
<accession>A0AAD3TX01</accession>
<feature type="compositionally biased region" description="Polar residues" evidence="1">
    <location>
        <begin position="65"/>
        <end position="80"/>
    </location>
</feature>
<reference evidence="2" key="1">
    <citation type="journal article" date="2023" name="BMC Genomics">
        <title>Chromosome-level genome assemblies of Cutaneotrichosporon spp. (Trichosporonales, Basidiomycota) reveal imbalanced evolution between nucleotide sequences and chromosome synteny.</title>
        <authorList>
            <person name="Kobayashi Y."/>
            <person name="Kayamori A."/>
            <person name="Aoki K."/>
            <person name="Shiwa Y."/>
            <person name="Matsutani M."/>
            <person name="Fujita N."/>
            <person name="Sugita T."/>
            <person name="Iwasaki W."/>
            <person name="Tanaka N."/>
            <person name="Takashima M."/>
        </authorList>
    </citation>
    <scope>NUCLEOTIDE SEQUENCE</scope>
    <source>
        <strain evidence="2">HIS016</strain>
    </source>
</reference>
<dbReference type="AlphaFoldDB" id="A0AAD3TX01"/>
<evidence type="ECO:0000256" key="1">
    <source>
        <dbReference type="SAM" id="MobiDB-lite"/>
    </source>
</evidence>
<organism evidence="2 3">
    <name type="scientific">Cutaneotrichosporon spelunceum</name>
    <dbReference type="NCBI Taxonomy" id="1672016"/>
    <lineage>
        <taxon>Eukaryota</taxon>
        <taxon>Fungi</taxon>
        <taxon>Dikarya</taxon>
        <taxon>Basidiomycota</taxon>
        <taxon>Agaricomycotina</taxon>
        <taxon>Tremellomycetes</taxon>
        <taxon>Trichosporonales</taxon>
        <taxon>Trichosporonaceae</taxon>
        <taxon>Cutaneotrichosporon</taxon>
    </lineage>
</organism>
<feature type="region of interest" description="Disordered" evidence="1">
    <location>
        <begin position="138"/>
        <end position="330"/>
    </location>
</feature>
<feature type="region of interest" description="Disordered" evidence="1">
    <location>
        <begin position="611"/>
        <end position="671"/>
    </location>
</feature>
<gene>
    <name evidence="2" type="ORF">CspeluHIS016_0504530</name>
</gene>
<reference evidence="2" key="2">
    <citation type="submission" date="2023-06" db="EMBL/GenBank/DDBJ databases">
        <authorList>
            <person name="Kobayashi Y."/>
            <person name="Kayamori A."/>
            <person name="Aoki K."/>
            <person name="Shiwa Y."/>
            <person name="Fujita N."/>
            <person name="Sugita T."/>
            <person name="Iwasaki W."/>
            <person name="Tanaka N."/>
            <person name="Takashima M."/>
        </authorList>
    </citation>
    <scope>NUCLEOTIDE SEQUENCE</scope>
    <source>
        <strain evidence="2">HIS016</strain>
    </source>
</reference>
<evidence type="ECO:0000313" key="2">
    <source>
        <dbReference type="EMBL" id="GMK58421.1"/>
    </source>
</evidence>
<feature type="compositionally biased region" description="Basic and acidic residues" evidence="1">
    <location>
        <begin position="86"/>
        <end position="97"/>
    </location>
</feature>
<protein>
    <submittedName>
        <fullName evidence="2">Uncharacterized protein</fullName>
    </submittedName>
</protein>
<name>A0AAD3TX01_9TREE</name>
<feature type="compositionally biased region" description="Low complexity" evidence="1">
    <location>
        <begin position="222"/>
        <end position="231"/>
    </location>
</feature>
<keyword evidence="3" id="KW-1185">Reference proteome</keyword>
<dbReference type="EMBL" id="BTCM01000005">
    <property type="protein sequence ID" value="GMK58421.1"/>
    <property type="molecule type" value="Genomic_DNA"/>
</dbReference>
<feature type="region of interest" description="Disordered" evidence="1">
    <location>
        <begin position="420"/>
        <end position="567"/>
    </location>
</feature>
<feature type="compositionally biased region" description="Polar residues" evidence="1">
    <location>
        <begin position="1"/>
        <end position="13"/>
    </location>
</feature>
<feature type="compositionally biased region" description="Basic and acidic residues" evidence="1">
    <location>
        <begin position="555"/>
        <end position="567"/>
    </location>
</feature>
<sequence>MGNSQTKLANSASPKGAMSALRSPVRRWEGNCTGGSNSSGSYTKDNAATRKGNNQTSGPAPMPTSAHNRSISAMPDSTPSALVPAERSKTNFVRTDRPGPVVHQRAASESVSGLPVPIAKAEPPQRRALGLVRKISFRSRPERATPTARVLAPTRASSADDAELLATKEDDEQTPAPPAKLTISVSDNSALARTASLGHGTQPVRPLRSTRRSAQAAFGTNESPAATPAKASAKEQGPRTPTRATNRALVPRSPTIGPMSPRRASPGSPHRQSMATVRRAEREWKAKLAALTAGPSSPGRLRQSNGPRPPPRRVQRPSASPCLAGSTDGLSGRMAQSLSLSHLSSLEDADVRIPTASCPPPNTLDSIREFSPAIDHPGSAFTAPSTVFTGVSGMTKSASTTTMSRASKRSPGSSVVALSGVPEYERTPLSPIQQEPVSPRPLMTPASQTSRTLPAFHHHNAHHSPAPSLAKSLAPSSKTFGPGPSPTSLPRPLDWTPDDRIIVSRSSVPDLSRVSSPPPVPSLPPGLRLAEKSPPAPVPACASSPMHKQPIVPPRRTESSGRRVHDESKPVVAPVVINATPSHRIAHLCRIGTDSPEPPLPRTTSLQHAREMAESPSARTVEMEDSSSDAISHRLHSAYDLTPGLETGRRPRKTGLPMDDLQRWLAQTAGP</sequence>
<feature type="compositionally biased region" description="Low complexity" evidence="1">
    <location>
        <begin position="503"/>
        <end position="515"/>
    </location>
</feature>
<comment type="caution">
    <text evidence="2">The sequence shown here is derived from an EMBL/GenBank/DDBJ whole genome shotgun (WGS) entry which is preliminary data.</text>
</comment>
<dbReference type="Proteomes" id="UP001222932">
    <property type="component" value="Unassembled WGS sequence"/>
</dbReference>
<feature type="compositionally biased region" description="Low complexity" evidence="1">
    <location>
        <begin position="463"/>
        <end position="478"/>
    </location>
</feature>
<feature type="compositionally biased region" description="Low complexity" evidence="1">
    <location>
        <begin position="30"/>
        <end position="41"/>
    </location>
</feature>
<proteinExistence type="predicted"/>